<keyword evidence="1" id="KW-0472">Membrane</keyword>
<protein>
    <submittedName>
        <fullName evidence="2">Uncharacterized protein</fullName>
    </submittedName>
</protein>
<dbReference type="EMBL" id="JANLCK010000010">
    <property type="protein sequence ID" value="MCS5727351.1"/>
    <property type="molecule type" value="Genomic_DNA"/>
</dbReference>
<name>A0AA41XFQ2_9MICO</name>
<dbReference type="AlphaFoldDB" id="A0AA41XFQ2"/>
<gene>
    <name evidence="2" type="ORF">N1028_15760</name>
</gene>
<keyword evidence="1" id="KW-0812">Transmembrane</keyword>
<evidence type="ECO:0000313" key="3">
    <source>
        <dbReference type="Proteomes" id="UP001165587"/>
    </source>
</evidence>
<proteinExistence type="predicted"/>
<evidence type="ECO:0000256" key="1">
    <source>
        <dbReference type="SAM" id="Phobius"/>
    </source>
</evidence>
<sequence length="95" mass="10180">MSNTSQGAARTHNTVVRRVFSETKSAFKTTEFYIWLIVSAAILIAAAVTDQGDDGQGFGADHAWQYVAVVTAAYIISRGIAKAGTRARGNDNDND</sequence>
<evidence type="ECO:0000313" key="2">
    <source>
        <dbReference type="EMBL" id="MCS5727351.1"/>
    </source>
</evidence>
<keyword evidence="1" id="KW-1133">Transmembrane helix</keyword>
<feature type="transmembrane region" description="Helical" evidence="1">
    <location>
        <begin position="32"/>
        <end position="48"/>
    </location>
</feature>
<organism evidence="2 3">
    <name type="scientific">Herbiconiux oxytropis</name>
    <dbReference type="NCBI Taxonomy" id="2970915"/>
    <lineage>
        <taxon>Bacteria</taxon>
        <taxon>Bacillati</taxon>
        <taxon>Actinomycetota</taxon>
        <taxon>Actinomycetes</taxon>
        <taxon>Micrococcales</taxon>
        <taxon>Microbacteriaceae</taxon>
        <taxon>Herbiconiux</taxon>
    </lineage>
</organism>
<feature type="transmembrane region" description="Helical" evidence="1">
    <location>
        <begin position="63"/>
        <end position="81"/>
    </location>
</feature>
<comment type="caution">
    <text evidence="2">The sequence shown here is derived from an EMBL/GenBank/DDBJ whole genome shotgun (WGS) entry which is preliminary data.</text>
</comment>
<accession>A0AA41XFQ2</accession>
<keyword evidence="3" id="KW-1185">Reference proteome</keyword>
<dbReference type="Proteomes" id="UP001165587">
    <property type="component" value="Unassembled WGS sequence"/>
</dbReference>
<dbReference type="RefSeq" id="WP_259530342.1">
    <property type="nucleotide sequence ID" value="NZ_JANLCK010000010.1"/>
</dbReference>
<reference evidence="2" key="1">
    <citation type="submission" date="2022-08" db="EMBL/GenBank/DDBJ databases">
        <authorList>
            <person name="Deng Y."/>
            <person name="Han X.-F."/>
            <person name="Zhang Y.-Q."/>
        </authorList>
    </citation>
    <scope>NUCLEOTIDE SEQUENCE</scope>
    <source>
        <strain evidence="2">CPCC 203407</strain>
    </source>
</reference>